<dbReference type="PANTHER" id="PTHR38097">
    <property type="match status" value="1"/>
</dbReference>
<comment type="subcellular location">
    <subcellularLocation>
        <location evidence="1">Cytoplasm</location>
        <location evidence="1">Nucleoid</location>
    </subcellularLocation>
</comment>
<organism evidence="7 8">
    <name type="scientific">Paracoccus zhejiangensis</name>
    <dbReference type="NCBI Taxonomy" id="1077935"/>
    <lineage>
        <taxon>Bacteria</taxon>
        <taxon>Pseudomonadati</taxon>
        <taxon>Pseudomonadota</taxon>
        <taxon>Alphaproteobacteria</taxon>
        <taxon>Rhodobacterales</taxon>
        <taxon>Paracoccaceae</taxon>
        <taxon>Paracoccus</taxon>
    </lineage>
</organism>
<sequence>MTINFDKMTLKEMRDLQGRLERAISSFEDRKRREAMAAVENVAREHGFSLTDLTGGKMKRAGTVPPKYSNPGDPTMTWTGRGRKPRWVQESLNKGKTLDDLLI</sequence>
<feature type="region of interest" description="Disordered" evidence="5">
    <location>
        <begin position="53"/>
        <end position="91"/>
    </location>
</feature>
<keyword evidence="4" id="KW-0238">DNA-binding</keyword>
<dbReference type="InterPro" id="IPR027444">
    <property type="entry name" value="H-NS_C_dom"/>
</dbReference>
<gene>
    <name evidence="7" type="ORF">CX676_13885</name>
</gene>
<name>A0A2H5F4B4_9RHOB</name>
<evidence type="ECO:0000256" key="5">
    <source>
        <dbReference type="SAM" id="MobiDB-lite"/>
    </source>
</evidence>
<evidence type="ECO:0000256" key="1">
    <source>
        <dbReference type="ARBA" id="ARBA00004453"/>
    </source>
</evidence>
<dbReference type="PANTHER" id="PTHR38097:SF2">
    <property type="entry name" value="DNA-BINDING PROTEIN STPA"/>
    <property type="match status" value="1"/>
</dbReference>
<dbReference type="SUPFAM" id="SSF81273">
    <property type="entry name" value="H-NS histone-like proteins"/>
    <property type="match status" value="1"/>
</dbReference>
<dbReference type="Gene3D" id="4.10.430.10">
    <property type="entry name" value="Histone-like protein H-NS, C-terminal domain"/>
    <property type="match status" value="1"/>
</dbReference>
<dbReference type="GO" id="GO:0003681">
    <property type="term" value="F:bent DNA binding"/>
    <property type="evidence" value="ECO:0007669"/>
    <property type="project" value="TreeGrafter"/>
</dbReference>
<dbReference type="GO" id="GO:0003680">
    <property type="term" value="F:minor groove of adenine-thymine-rich DNA binding"/>
    <property type="evidence" value="ECO:0007669"/>
    <property type="project" value="TreeGrafter"/>
</dbReference>
<reference evidence="7 8" key="1">
    <citation type="journal article" date="2013" name="Antonie Van Leeuwenhoek">
        <title>Paracoccus zhejiangensis sp. nov., isolated from activated sludge in wastewater-treatment system.</title>
        <authorList>
            <person name="Wu Z.G."/>
            <person name="Zhang D.F."/>
            <person name="Liu Y.L."/>
            <person name="Wang F."/>
            <person name="Jiang X."/>
            <person name="Li C."/>
            <person name="Li S.P."/>
            <person name="Hong Q."/>
            <person name="Li W.J."/>
        </authorList>
    </citation>
    <scope>NUCLEOTIDE SEQUENCE [LARGE SCALE GENOMIC DNA]</scope>
    <source>
        <strain evidence="7 8">J6</strain>
    </source>
</reference>
<dbReference type="Proteomes" id="UP000234530">
    <property type="component" value="Chromosome"/>
</dbReference>
<protein>
    <submittedName>
        <fullName evidence="7">Transcriptional regulator</fullName>
    </submittedName>
</protein>
<evidence type="ECO:0000313" key="8">
    <source>
        <dbReference type="Proteomes" id="UP000234530"/>
    </source>
</evidence>
<dbReference type="EMBL" id="CP025430">
    <property type="protein sequence ID" value="AUH66367.1"/>
    <property type="molecule type" value="Genomic_DNA"/>
</dbReference>
<dbReference type="AlphaFoldDB" id="A0A2H5F4B4"/>
<feature type="domain" description="DNA-binding protein H-NS-like C-terminal" evidence="6">
    <location>
        <begin position="57"/>
        <end position="103"/>
    </location>
</feature>
<dbReference type="GO" id="GO:0032993">
    <property type="term" value="C:protein-DNA complex"/>
    <property type="evidence" value="ECO:0007669"/>
    <property type="project" value="TreeGrafter"/>
</dbReference>
<dbReference type="GO" id="GO:0005829">
    <property type="term" value="C:cytosol"/>
    <property type="evidence" value="ECO:0007669"/>
    <property type="project" value="TreeGrafter"/>
</dbReference>
<dbReference type="SMART" id="SM00528">
    <property type="entry name" value="HNS"/>
    <property type="match status" value="1"/>
</dbReference>
<comment type="similarity">
    <text evidence="2">Belongs to the histone-like protein H-NS family.</text>
</comment>
<evidence type="ECO:0000256" key="3">
    <source>
        <dbReference type="ARBA" id="ARBA00022490"/>
    </source>
</evidence>
<dbReference type="OrthoDB" id="5297879at2"/>
<evidence type="ECO:0000259" key="6">
    <source>
        <dbReference type="SMART" id="SM00528"/>
    </source>
</evidence>
<accession>A0A2H5F4B4</accession>
<dbReference type="GO" id="GO:0009295">
    <property type="term" value="C:nucleoid"/>
    <property type="evidence" value="ECO:0007669"/>
    <property type="project" value="UniProtKB-SubCell"/>
</dbReference>
<dbReference type="Pfam" id="PF00816">
    <property type="entry name" value="Histone_HNS"/>
    <property type="match status" value="1"/>
</dbReference>
<proteinExistence type="inferred from homology"/>
<evidence type="ECO:0000256" key="2">
    <source>
        <dbReference type="ARBA" id="ARBA00010610"/>
    </source>
</evidence>
<keyword evidence="8" id="KW-1185">Reference proteome</keyword>
<evidence type="ECO:0000313" key="7">
    <source>
        <dbReference type="EMBL" id="AUH66367.1"/>
    </source>
</evidence>
<dbReference type="GO" id="GO:0001217">
    <property type="term" value="F:DNA-binding transcription repressor activity"/>
    <property type="evidence" value="ECO:0007669"/>
    <property type="project" value="TreeGrafter"/>
</dbReference>
<dbReference type="GO" id="GO:0000976">
    <property type="term" value="F:transcription cis-regulatory region binding"/>
    <property type="evidence" value="ECO:0007669"/>
    <property type="project" value="TreeGrafter"/>
</dbReference>
<evidence type="ECO:0000256" key="4">
    <source>
        <dbReference type="ARBA" id="ARBA00023125"/>
    </source>
</evidence>
<keyword evidence="3" id="KW-0963">Cytoplasm</keyword>
<dbReference type="InterPro" id="IPR037150">
    <property type="entry name" value="H-NS_C_dom_sf"/>
</dbReference>
<dbReference type="KEGG" id="pzh:CX676_13885"/>